<feature type="domain" description="PBP" evidence="2">
    <location>
        <begin position="41"/>
        <end position="299"/>
    </location>
</feature>
<dbReference type="PANTHER" id="PTHR30570:SF1">
    <property type="entry name" value="PHOSPHATE-BINDING PROTEIN PSTS"/>
    <property type="match status" value="1"/>
</dbReference>
<reference evidence="3 4" key="3">
    <citation type="journal article" date="2011" name="J. Bacteriol.">
        <title>Genome sequences of Mycoplasma alligatoris A21JP2T and Mycoplasma crocodyli MP145T.</title>
        <authorList>
            <person name="Brown D.R."/>
            <person name="Farmerie W.G."/>
            <person name="May M."/>
            <person name="Benders G.A."/>
            <person name="Durkin A.S."/>
            <person name="Hlavinka K."/>
            <person name="Hostetler J."/>
            <person name="Jackson J."/>
            <person name="Johnson J."/>
            <person name="Miller R.H."/>
            <person name="Paralanov V."/>
            <person name="Radune D."/>
            <person name="Szczypinski B."/>
            <person name="Glass J.I."/>
        </authorList>
    </citation>
    <scope>NUCLEOTIDE SEQUENCE [LARGE SCALE GENOMIC DNA]</scope>
    <source>
        <strain evidence="4">ATCC 51981 / MP145</strain>
    </source>
</reference>
<proteinExistence type="predicted"/>
<dbReference type="InterPro" id="IPR024370">
    <property type="entry name" value="PBP_domain"/>
</dbReference>
<dbReference type="PANTHER" id="PTHR30570">
    <property type="entry name" value="PERIPLASMIC PHOSPHATE BINDING COMPONENT OF PHOSPHATE ABC TRANSPORTER"/>
    <property type="match status" value="1"/>
</dbReference>
<evidence type="ECO:0000256" key="1">
    <source>
        <dbReference type="ARBA" id="ARBA00022729"/>
    </source>
</evidence>
<evidence type="ECO:0000313" key="4">
    <source>
        <dbReference type="Proteomes" id="UP000001845"/>
    </source>
</evidence>
<dbReference type="Proteomes" id="UP000001845">
    <property type="component" value="Chromosome"/>
</dbReference>
<dbReference type="Gene3D" id="3.40.190.10">
    <property type="entry name" value="Periplasmic binding protein-like II"/>
    <property type="match status" value="2"/>
</dbReference>
<reference key="2">
    <citation type="submission" date="2010-03" db="EMBL/GenBank/DDBJ databases">
        <authorList>
            <person name="Ma Z."/>
            <person name="Wang X."/>
            <person name="Liu H."/>
        </authorList>
    </citation>
    <scope>NUCLEOTIDE SEQUENCE</scope>
    <source>
        <strain>MP145</strain>
    </source>
</reference>
<protein>
    <submittedName>
        <fullName evidence="3">Phosphate ABC transporter, solute-binding protein PstS</fullName>
    </submittedName>
</protein>
<dbReference type="STRING" id="512564.MCRO_0497"/>
<name>D5E5S7_MYCCM</name>
<gene>
    <name evidence="3" type="primary">pstS</name>
    <name evidence="3" type="ordered locus">MCRO_0497</name>
</gene>
<dbReference type="KEGG" id="mcd:MCRO_0497"/>
<dbReference type="Pfam" id="PF12849">
    <property type="entry name" value="PBP_like_2"/>
    <property type="match status" value="1"/>
</dbReference>
<dbReference type="eggNOG" id="COG0226">
    <property type="taxonomic scope" value="Bacteria"/>
</dbReference>
<organism evidence="3 4">
    <name type="scientific">Mycoplasma crocodyli (strain ATCC 51981 / MP145)</name>
    <dbReference type="NCBI Taxonomy" id="512564"/>
    <lineage>
        <taxon>Bacteria</taxon>
        <taxon>Bacillati</taxon>
        <taxon>Mycoplasmatota</taxon>
        <taxon>Mollicutes</taxon>
        <taxon>Mycoplasmataceae</taxon>
        <taxon>Mycoplasma</taxon>
    </lineage>
</organism>
<evidence type="ECO:0000313" key="3">
    <source>
        <dbReference type="EMBL" id="ADE19539.1"/>
    </source>
</evidence>
<dbReference type="SUPFAM" id="SSF53850">
    <property type="entry name" value="Periplasmic binding protein-like II"/>
    <property type="match status" value="1"/>
</dbReference>
<keyword evidence="4" id="KW-1185">Reference proteome</keyword>
<evidence type="ECO:0000259" key="2">
    <source>
        <dbReference type="Pfam" id="PF12849"/>
    </source>
</evidence>
<dbReference type="AlphaFoldDB" id="D5E5S7"/>
<keyword evidence="1" id="KW-0732">Signal</keyword>
<accession>D5E5S7</accession>
<dbReference type="RefSeq" id="WP_013054316.1">
    <property type="nucleotide sequence ID" value="NC_014014.1"/>
</dbReference>
<dbReference type="HOGENOM" id="CLU_679389_0_0_14"/>
<dbReference type="EMBL" id="CP001991">
    <property type="protein sequence ID" value="ADE19539.1"/>
    <property type="molecule type" value="Genomic_DNA"/>
</dbReference>
<reference evidence="4" key="1">
    <citation type="submission" date="2010-03" db="EMBL/GenBank/DDBJ databases">
        <title>The complete genome of Mycoplasma crocodyli MP145.</title>
        <authorList>
            <person name="Glass J.I."/>
            <person name="Durkin A.S."/>
            <person name="Hostetler J."/>
            <person name="Jackson J."/>
            <person name="Johnson J."/>
            <person name="May M.A."/>
            <person name="Paralanov V."/>
            <person name="Radune D."/>
            <person name="Szczypinski B."/>
            <person name="Brown D.R."/>
        </authorList>
    </citation>
    <scope>NUCLEOTIDE SEQUENCE [LARGE SCALE GENOMIC DNA]</scope>
    <source>
        <strain evidence="4">ATCC 51981 / MP145</strain>
    </source>
</reference>
<sequence length="375" mass="41968">MKTRKTKMNLKFILPTLLSVATFSGVVALFSSTWVNIKVASAAGSSGVQPFFSLLSSYYSKKNNIEVGVVSGGSGHGISAVANGKINIGMSSKSPNHTVESDDDLHKKWVNKKLKTITIGKEGIAIVAKVPNDVDFSINKNNISNLYKAFAGYHDIHLDLFNDKGKYSDIKLLPFAREGASSTSGTAEAFYLSSGIKNIEIDQETNDVLLGTKNYGNNTKSTSETNSEAYGIFSKDGQKEGSIIYLSLGFVLANKQRIIDDGFTIFYLEKDNIKYEANYENIKNNSYSWTRPFDLITSVESPKYIKNMIEWILFNDDEEINKIYSEFGIVKLDLKSYLSMYKLNKDKDYSTFIKLKENINDFWISDFELNSYGVE</sequence>
<dbReference type="InterPro" id="IPR050811">
    <property type="entry name" value="Phosphate_ABC_transporter"/>
</dbReference>